<dbReference type="EMBL" id="AP023343">
    <property type="protein sequence ID" value="BCI85402.1"/>
    <property type="molecule type" value="Genomic_DNA"/>
</dbReference>
<dbReference type="GO" id="GO:0003677">
    <property type="term" value="F:DNA binding"/>
    <property type="evidence" value="ECO:0007669"/>
    <property type="project" value="UniProtKB-UniRule"/>
</dbReference>
<evidence type="ECO:0000259" key="2">
    <source>
        <dbReference type="PROSITE" id="PS51900"/>
    </source>
</evidence>
<accession>A0A7G1I6Q8</accession>
<dbReference type="AlphaFoldDB" id="A0A7G1I6Q8"/>
<organism evidence="3 4">
    <name type="scientific">Mycobacterium kansasii</name>
    <dbReference type="NCBI Taxonomy" id="1768"/>
    <lineage>
        <taxon>Bacteria</taxon>
        <taxon>Bacillati</taxon>
        <taxon>Actinomycetota</taxon>
        <taxon>Actinomycetes</taxon>
        <taxon>Mycobacteriales</taxon>
        <taxon>Mycobacteriaceae</taxon>
        <taxon>Mycobacterium</taxon>
    </lineage>
</organism>
<evidence type="ECO:0000313" key="4">
    <source>
        <dbReference type="Proteomes" id="UP000516380"/>
    </source>
</evidence>
<keyword evidence="1" id="KW-0238">DNA-binding</keyword>
<dbReference type="PROSITE" id="PS51900">
    <property type="entry name" value="CB"/>
    <property type="match status" value="1"/>
</dbReference>
<feature type="domain" description="Core-binding (CB)" evidence="2">
    <location>
        <begin position="212"/>
        <end position="311"/>
    </location>
</feature>
<evidence type="ECO:0000256" key="1">
    <source>
        <dbReference type="PROSITE-ProRule" id="PRU01248"/>
    </source>
</evidence>
<proteinExistence type="predicted"/>
<dbReference type="InterPro" id="IPR044068">
    <property type="entry name" value="CB"/>
</dbReference>
<sequence length="397" mass="43475">MTVATVQDSIDAGTLLSDYLDHVARLRLSDRAIRDRIRTAREFLARHPDLAAWMALPAVERAGELRSSGAWPLLCYAIGAGRLRLDVELAVIKQLTGLGAAVEMRDSAGFSAMREAGNRLGWSSSWIETVLGECLAVLVACHGGLVADLTEQAIDEFDSALSASSIPRSSRRAYRARLASLRQLLYEVRVLDAAPRRRPWARSLEQRFTDVAMAAPILDTLLRYIRVRAAVLRPKSVESLINDLLPFVEYLTAHHSKLTSLRELDRACIEDYLTWNRTRGWRGQRAAAGAGRTVSAAVAQSAVLSLRNLLDDITAWGWEEAPPRRLVFAADVPKLDQPLPRALAPDIDAAVMNAVARLDDSFARIGLTVLRGAGCGWVSCSTWNWAASSTTGRLAPG</sequence>
<gene>
    <name evidence="3" type="ORF">NIIDMKKI_06080</name>
</gene>
<reference evidence="3 4" key="1">
    <citation type="submission" date="2020-07" db="EMBL/GenBank/DDBJ databases">
        <title>Mycobacterium kansasii (former subtype) with zoonotic potential isolated from diseased indoor pet cat, Japan.</title>
        <authorList>
            <person name="Fukano H."/>
            <person name="Terazono T."/>
            <person name="Hoshino Y."/>
        </authorList>
    </citation>
    <scope>NUCLEOTIDE SEQUENCE [LARGE SCALE GENOMIC DNA]</scope>
    <source>
        <strain evidence="3 4">Kuro-I</strain>
    </source>
</reference>
<protein>
    <recommendedName>
        <fullName evidence="2">Core-binding (CB) domain-containing protein</fullName>
    </recommendedName>
</protein>
<evidence type="ECO:0000313" key="3">
    <source>
        <dbReference type="EMBL" id="BCI85402.1"/>
    </source>
</evidence>
<name>A0A7G1I6Q8_MYCKA</name>
<keyword evidence="4" id="KW-1185">Reference proteome</keyword>
<dbReference type="Proteomes" id="UP000516380">
    <property type="component" value="Chromosome"/>
</dbReference>